<reference evidence="2" key="1">
    <citation type="journal article" date="2022" name="Microorganisms">
        <title>Assembly and Comparison of Ca. Neoehrlichia mikurensis Genomes.</title>
        <authorList>
            <person name="Azagi T."/>
            <person name="Dirks R.P."/>
            <person name="Yebra-Pimentel E.S."/>
            <person name="Schaap P.J."/>
            <person name="Koehorst J.J."/>
            <person name="Esser H.J."/>
            <person name="Sprong H."/>
        </authorList>
    </citation>
    <scope>NUCLEOTIDE SEQUENCE</scope>
    <source>
        <strain evidence="3">18-2804</strain>
        <strain evidence="2">18-2837</strain>
    </source>
</reference>
<dbReference type="EMBL" id="CP089285">
    <property type="protein sequence ID" value="UTO56417.1"/>
    <property type="molecule type" value="Genomic_DNA"/>
</dbReference>
<evidence type="ECO:0000313" key="5">
    <source>
        <dbReference type="Proteomes" id="UP001059985"/>
    </source>
</evidence>
<dbReference type="EMBL" id="CP089286">
    <property type="protein sequence ID" value="UTO55495.1"/>
    <property type="molecule type" value="Genomic_DNA"/>
</dbReference>
<protein>
    <submittedName>
        <fullName evidence="2">Uncharacterized protein</fullName>
    </submittedName>
</protein>
<dbReference type="AlphaFoldDB" id="A0A9Q9BSB0"/>
<dbReference type="Proteomes" id="UP001059822">
    <property type="component" value="Chromosome"/>
</dbReference>
<keyword evidence="1" id="KW-0175">Coiled coil</keyword>
<accession>A0A9Q9BSB0</accession>
<evidence type="ECO:0000313" key="2">
    <source>
        <dbReference type="EMBL" id="UTO55495.1"/>
    </source>
</evidence>
<gene>
    <name evidence="3" type="ORF">LUA81_00120</name>
    <name evidence="2" type="ORF">LUA82_00115</name>
</gene>
<feature type="coiled-coil region" evidence="1">
    <location>
        <begin position="48"/>
        <end position="75"/>
    </location>
</feature>
<dbReference type="RefSeq" id="WP_218213895.1">
    <property type="nucleotide sequence ID" value="NZ_CP060793.1"/>
</dbReference>
<organism evidence="2 4">
    <name type="scientific">Neoehrlichia mikurensis</name>
    <dbReference type="NCBI Taxonomy" id="89586"/>
    <lineage>
        <taxon>Bacteria</taxon>
        <taxon>Pseudomonadati</taxon>
        <taxon>Pseudomonadota</taxon>
        <taxon>Alphaproteobacteria</taxon>
        <taxon>Rickettsiales</taxon>
        <taxon>Anaplasmataceae</taxon>
        <taxon>Candidatus Neoehrlichia</taxon>
    </lineage>
</organism>
<sequence>MIKNIEINSNTKESDFKFLDEMMLKNLQPNNDENNDSYKALGKIRLEDLQLQECISELEKKIKELAQEKNKFVFQEHENDVKPEDKYQNDQNLKLEELIVDQEQQVKKSIIQKILDFLEEFYLEIDNVNVNNIEFFRFKKKQSFIESMISFLKKCLLQGNAINIKQLLEQQIRELELELDKELNPALHKLIQERLLLLRQIHMIGLKSGLNADTFLKFLLISSISNLAIDVQKQLIYDKEDKNFSQDHISRNEKSNVHNREKVSHASDNHYEYSISNISIINNDIPGVYIGKINVISYKKNDYFLNHSLHSENVLQFQEITVQKFIKQVLDFFAIKLQTIADMLYLNHPLGDVKIAKASHNIYDNKVSCNILHSDYIVHNNYLYDMNKYHVNYNNKDVNHTSSAHMHGCTCCSLLEEVRIDCVQIQANQKNVVVM</sequence>
<evidence type="ECO:0000313" key="3">
    <source>
        <dbReference type="EMBL" id="UTO56417.1"/>
    </source>
</evidence>
<feature type="coiled-coil region" evidence="1">
    <location>
        <begin position="158"/>
        <end position="185"/>
    </location>
</feature>
<name>A0A9Q9BSB0_9RICK</name>
<evidence type="ECO:0000256" key="1">
    <source>
        <dbReference type="SAM" id="Coils"/>
    </source>
</evidence>
<dbReference type="Proteomes" id="UP001059985">
    <property type="component" value="Chromosome"/>
</dbReference>
<keyword evidence="5" id="KW-1185">Reference proteome</keyword>
<evidence type="ECO:0000313" key="4">
    <source>
        <dbReference type="Proteomes" id="UP001059822"/>
    </source>
</evidence>
<proteinExistence type="predicted"/>